<dbReference type="Proteomes" id="UP000288388">
    <property type="component" value="Unassembled WGS sequence"/>
</dbReference>
<name>A0A437UNA1_ENTAV</name>
<reference evidence="1 2" key="1">
    <citation type="submission" date="2018-12" db="EMBL/GenBank/DDBJ databases">
        <title>A novel vanA-carrying plasmid in a clinical isolate of Enterococcus avium.</title>
        <authorList>
            <person name="Bernasconi O.J."/>
            <person name="Luzzaro F."/>
            <person name="Endimiani A."/>
        </authorList>
    </citation>
    <scope>NUCLEOTIDE SEQUENCE [LARGE SCALE GENOMIC DNA]</scope>
    <source>
        <strain evidence="1 2">LC0559/18</strain>
    </source>
</reference>
<evidence type="ECO:0000313" key="1">
    <source>
        <dbReference type="EMBL" id="RVU95088.1"/>
    </source>
</evidence>
<dbReference type="RefSeq" id="WP_127978945.1">
    <property type="nucleotide sequence ID" value="NZ_JBPFMR010000007.1"/>
</dbReference>
<organism evidence="1 2">
    <name type="scientific">Enterococcus avium</name>
    <name type="common">Streptococcus avium</name>
    <dbReference type="NCBI Taxonomy" id="33945"/>
    <lineage>
        <taxon>Bacteria</taxon>
        <taxon>Bacillati</taxon>
        <taxon>Bacillota</taxon>
        <taxon>Bacilli</taxon>
        <taxon>Lactobacillales</taxon>
        <taxon>Enterococcaceae</taxon>
        <taxon>Enterococcus</taxon>
    </lineage>
</organism>
<evidence type="ECO:0000313" key="2">
    <source>
        <dbReference type="Proteomes" id="UP000288388"/>
    </source>
</evidence>
<dbReference type="AlphaFoldDB" id="A0A437UNA1"/>
<protein>
    <recommendedName>
        <fullName evidence="3">Ribbon-helix-helix protein, CopG family</fullName>
    </recommendedName>
</protein>
<comment type="caution">
    <text evidence="1">The sequence shown here is derived from an EMBL/GenBank/DDBJ whole genome shotgun (WGS) entry which is preliminary data.</text>
</comment>
<gene>
    <name evidence="1" type="ORF">EK398_09685</name>
</gene>
<sequence>MARVEIRFDEDRVPTELTKQAKEKGYQSREEYLNEILTEVASGEYQTETAALYRQALALNRRAMEKMFEALVLNIELGLIKLPPELFEGGDGAGK</sequence>
<dbReference type="EMBL" id="RYZS01000001">
    <property type="protein sequence ID" value="RVU95088.1"/>
    <property type="molecule type" value="Genomic_DNA"/>
</dbReference>
<accession>A0A437UNA1</accession>
<proteinExistence type="predicted"/>
<evidence type="ECO:0008006" key="3">
    <source>
        <dbReference type="Google" id="ProtNLM"/>
    </source>
</evidence>